<comment type="similarity">
    <text evidence="2">Belongs to the TMEM86 family.</text>
</comment>
<feature type="transmembrane region" description="Helical" evidence="6">
    <location>
        <begin position="20"/>
        <end position="37"/>
    </location>
</feature>
<evidence type="ECO:0000313" key="7">
    <source>
        <dbReference type="EMBL" id="KAL1508034.1"/>
    </source>
</evidence>
<keyword evidence="3 6" id="KW-0812">Transmembrane</keyword>
<evidence type="ECO:0008006" key="9">
    <source>
        <dbReference type="Google" id="ProtNLM"/>
    </source>
</evidence>
<dbReference type="PANTHER" id="PTHR31885">
    <property type="entry name" value="GH04784P"/>
    <property type="match status" value="1"/>
</dbReference>
<comment type="caution">
    <text evidence="7">The sequence shown here is derived from an EMBL/GenBank/DDBJ whole genome shotgun (WGS) entry which is preliminary data.</text>
</comment>
<accession>A0AB34IWN9</accession>
<dbReference type="Pfam" id="PF07947">
    <property type="entry name" value="YhhN"/>
    <property type="match status" value="1"/>
</dbReference>
<evidence type="ECO:0000256" key="4">
    <source>
        <dbReference type="ARBA" id="ARBA00022989"/>
    </source>
</evidence>
<organism evidence="7 8">
    <name type="scientific">Prymnesium parvum</name>
    <name type="common">Toxic golden alga</name>
    <dbReference type="NCBI Taxonomy" id="97485"/>
    <lineage>
        <taxon>Eukaryota</taxon>
        <taxon>Haptista</taxon>
        <taxon>Haptophyta</taxon>
        <taxon>Prymnesiophyceae</taxon>
        <taxon>Prymnesiales</taxon>
        <taxon>Prymnesiaceae</taxon>
        <taxon>Prymnesium</taxon>
    </lineage>
</organism>
<evidence type="ECO:0000256" key="3">
    <source>
        <dbReference type="ARBA" id="ARBA00022692"/>
    </source>
</evidence>
<dbReference type="GO" id="GO:0016787">
    <property type="term" value="F:hydrolase activity"/>
    <property type="evidence" value="ECO:0007669"/>
    <property type="project" value="TreeGrafter"/>
</dbReference>
<dbReference type="Proteomes" id="UP001515480">
    <property type="component" value="Unassembled WGS sequence"/>
</dbReference>
<name>A0AB34IWN9_PRYPA</name>
<proteinExistence type="inferred from homology"/>
<gene>
    <name evidence="7" type="ORF">AB1Y20_007630</name>
</gene>
<dbReference type="GO" id="GO:0016020">
    <property type="term" value="C:membrane"/>
    <property type="evidence" value="ECO:0007669"/>
    <property type="project" value="UniProtKB-SubCell"/>
</dbReference>
<reference evidence="7 8" key="1">
    <citation type="journal article" date="2024" name="Science">
        <title>Giant polyketide synthase enzymes in the biosynthesis of giant marine polyether toxins.</title>
        <authorList>
            <person name="Fallon T.R."/>
            <person name="Shende V.V."/>
            <person name="Wierzbicki I.H."/>
            <person name="Pendleton A.L."/>
            <person name="Watervoot N.F."/>
            <person name="Auber R.P."/>
            <person name="Gonzalez D.J."/>
            <person name="Wisecaver J.H."/>
            <person name="Moore B.S."/>
        </authorList>
    </citation>
    <scope>NUCLEOTIDE SEQUENCE [LARGE SCALE GENOMIC DNA]</scope>
    <source>
        <strain evidence="7 8">12B1</strain>
    </source>
</reference>
<feature type="transmembrane region" description="Helical" evidence="6">
    <location>
        <begin position="160"/>
        <end position="180"/>
    </location>
</feature>
<evidence type="ECO:0000256" key="6">
    <source>
        <dbReference type="SAM" id="Phobius"/>
    </source>
</evidence>
<dbReference type="AlphaFoldDB" id="A0AB34IWN9"/>
<comment type="subcellular location">
    <subcellularLocation>
        <location evidence="1">Membrane</location>
        <topology evidence="1">Multi-pass membrane protein</topology>
    </subcellularLocation>
</comment>
<evidence type="ECO:0000256" key="1">
    <source>
        <dbReference type="ARBA" id="ARBA00004141"/>
    </source>
</evidence>
<keyword evidence="8" id="KW-1185">Reference proteome</keyword>
<keyword evidence="5 6" id="KW-0472">Membrane</keyword>
<evidence type="ECO:0000256" key="5">
    <source>
        <dbReference type="ARBA" id="ARBA00023136"/>
    </source>
</evidence>
<feature type="transmembrane region" description="Helical" evidence="6">
    <location>
        <begin position="135"/>
        <end position="154"/>
    </location>
</feature>
<feature type="transmembrane region" description="Helical" evidence="6">
    <location>
        <begin position="104"/>
        <end position="123"/>
    </location>
</feature>
<dbReference type="PANTHER" id="PTHR31885:SF6">
    <property type="entry name" value="GH04784P"/>
    <property type="match status" value="1"/>
</dbReference>
<feature type="transmembrane region" description="Helical" evidence="6">
    <location>
        <begin position="192"/>
        <end position="212"/>
    </location>
</feature>
<sequence length="263" mass="27091">MATPDRVKRTPTLFGKHGALAPWFAGVAGSAILYFRVSHLDPTPSVFLLAPLKAAPVLVLSAISKQLVAFGAVESYATAIGRGLLCSAVGDVLLELEDAFSLDALFIGGLVSFLVGHCFYISAFSSTARREDVRAAAAAPVVAYALGLSAYLSAYLPALLVGPVLLYAAVIAAMALSSLCRALALPDFASRCSYYSGVAGALVFVVSDSVLAVNKFAFAVPAAHGVVMATYYLGQLLITLSVWGARAPVGSAPSAEGGRSKAD</sequence>
<dbReference type="InterPro" id="IPR012506">
    <property type="entry name" value="TMEM86B-like"/>
</dbReference>
<keyword evidence="4 6" id="KW-1133">Transmembrane helix</keyword>
<dbReference type="EMBL" id="JBGBPQ010000017">
    <property type="protein sequence ID" value="KAL1508034.1"/>
    <property type="molecule type" value="Genomic_DNA"/>
</dbReference>
<evidence type="ECO:0000313" key="8">
    <source>
        <dbReference type="Proteomes" id="UP001515480"/>
    </source>
</evidence>
<evidence type="ECO:0000256" key="2">
    <source>
        <dbReference type="ARBA" id="ARBA00007375"/>
    </source>
</evidence>
<protein>
    <recommendedName>
        <fullName evidence="9">Lysoplasmalogenase</fullName>
    </recommendedName>
</protein>
<feature type="transmembrane region" description="Helical" evidence="6">
    <location>
        <begin position="218"/>
        <end position="238"/>
    </location>
</feature>